<comment type="caution">
    <text evidence="3">The sequence shown here is derived from an EMBL/GenBank/DDBJ whole genome shotgun (WGS) entry which is preliminary data.</text>
</comment>
<dbReference type="Proteomes" id="UP000823612">
    <property type="component" value="Unassembled WGS sequence"/>
</dbReference>
<protein>
    <submittedName>
        <fullName evidence="3">2-C-methyl-D-erythritol 4-phosphate cytidylyltransferase</fullName>
    </submittedName>
</protein>
<dbReference type="InterPro" id="IPR029044">
    <property type="entry name" value="Nucleotide-diphossugar_trans"/>
</dbReference>
<name>A0A9D9DTJ2_9BACT</name>
<sequence>MALPFPAAAVIVAGGHGSRMESAVPKQFLPIGGIPILVHTFRRFFHTGLFSSIVIVLPEDQLDSWREIQQRYLKPEETFLLAPGGKTRSESVLNGLKALPATTPECIVGIHDGVRPFINPEFLRNCLNTAWEHGNAIPCITPPESFRYMDSAQADETLSHAIDRQRIRSIQTPQCFRLSTLQADFQRQDCRSFTDEASLAEASGNPIRLCEGLLQNIKITRPFDLQLAEFLLQKGY</sequence>
<dbReference type="PANTHER" id="PTHR32125:SF4">
    <property type="entry name" value="2-C-METHYL-D-ERYTHRITOL 4-PHOSPHATE CYTIDYLYLTRANSFERASE, CHLOROPLASTIC"/>
    <property type="match status" value="1"/>
</dbReference>
<dbReference type="InterPro" id="IPR050088">
    <property type="entry name" value="IspD/TarI_cytidylyltransf_bact"/>
</dbReference>
<dbReference type="Gene3D" id="3.90.550.10">
    <property type="entry name" value="Spore Coat Polysaccharide Biosynthesis Protein SpsA, Chain A"/>
    <property type="match status" value="1"/>
</dbReference>
<keyword evidence="1" id="KW-0808">Transferase</keyword>
<dbReference type="SUPFAM" id="SSF53448">
    <property type="entry name" value="Nucleotide-diphospho-sugar transferases"/>
    <property type="match status" value="1"/>
</dbReference>
<evidence type="ECO:0000313" key="4">
    <source>
        <dbReference type="Proteomes" id="UP000823612"/>
    </source>
</evidence>
<dbReference type="Pfam" id="PF01128">
    <property type="entry name" value="IspD"/>
    <property type="match status" value="1"/>
</dbReference>
<dbReference type="FunFam" id="3.90.550.10:FF:000003">
    <property type="entry name" value="2-C-methyl-D-erythritol 4-phosphate cytidylyltransferase"/>
    <property type="match status" value="1"/>
</dbReference>
<reference evidence="3" key="1">
    <citation type="submission" date="2020-10" db="EMBL/GenBank/DDBJ databases">
        <authorList>
            <person name="Gilroy R."/>
        </authorList>
    </citation>
    <scope>NUCLEOTIDE SEQUENCE</scope>
    <source>
        <strain evidence="3">2889</strain>
    </source>
</reference>
<evidence type="ECO:0000313" key="3">
    <source>
        <dbReference type="EMBL" id="MBO8432181.1"/>
    </source>
</evidence>
<organism evidence="3 4">
    <name type="scientific">Candidatus Pullibacteroides excrementavium</name>
    <dbReference type="NCBI Taxonomy" id="2840905"/>
    <lineage>
        <taxon>Bacteria</taxon>
        <taxon>Pseudomonadati</taxon>
        <taxon>Bacteroidota</taxon>
        <taxon>Bacteroidia</taxon>
        <taxon>Bacteroidales</taxon>
        <taxon>Candidatus Pullibacteroides</taxon>
    </lineage>
</organism>
<dbReference type="PANTHER" id="PTHR32125">
    <property type="entry name" value="2-C-METHYL-D-ERYTHRITOL 4-PHOSPHATE CYTIDYLYLTRANSFERASE, CHLOROPLASTIC"/>
    <property type="match status" value="1"/>
</dbReference>
<evidence type="ECO:0000256" key="2">
    <source>
        <dbReference type="ARBA" id="ARBA00022695"/>
    </source>
</evidence>
<proteinExistence type="predicted"/>
<dbReference type="AlphaFoldDB" id="A0A9D9DTJ2"/>
<keyword evidence="2 3" id="KW-0548">Nucleotidyltransferase</keyword>
<evidence type="ECO:0000256" key="1">
    <source>
        <dbReference type="ARBA" id="ARBA00022679"/>
    </source>
</evidence>
<reference evidence="3" key="2">
    <citation type="journal article" date="2021" name="PeerJ">
        <title>Extensive microbial diversity within the chicken gut microbiome revealed by metagenomics and culture.</title>
        <authorList>
            <person name="Gilroy R."/>
            <person name="Ravi A."/>
            <person name="Getino M."/>
            <person name="Pursley I."/>
            <person name="Horton D.L."/>
            <person name="Alikhan N.F."/>
            <person name="Baker D."/>
            <person name="Gharbi K."/>
            <person name="Hall N."/>
            <person name="Watson M."/>
            <person name="Adriaenssens E.M."/>
            <person name="Foster-Nyarko E."/>
            <person name="Jarju S."/>
            <person name="Secka A."/>
            <person name="Antonio M."/>
            <person name="Oren A."/>
            <person name="Chaudhuri R.R."/>
            <person name="La Ragione R."/>
            <person name="Hildebrand F."/>
            <person name="Pallen M.J."/>
        </authorList>
    </citation>
    <scope>NUCLEOTIDE SEQUENCE</scope>
    <source>
        <strain evidence="3">2889</strain>
    </source>
</reference>
<dbReference type="CDD" id="cd02516">
    <property type="entry name" value="CDP-ME_synthetase"/>
    <property type="match status" value="1"/>
</dbReference>
<dbReference type="InterPro" id="IPR034683">
    <property type="entry name" value="IspD/TarI"/>
</dbReference>
<gene>
    <name evidence="3" type="ORF">IAB08_02655</name>
</gene>
<dbReference type="GO" id="GO:0050518">
    <property type="term" value="F:2-C-methyl-D-erythritol 4-phosphate cytidylyltransferase activity"/>
    <property type="evidence" value="ECO:0007669"/>
    <property type="project" value="UniProtKB-ARBA"/>
</dbReference>
<accession>A0A9D9DTJ2</accession>
<dbReference type="EMBL" id="JADIMZ010000034">
    <property type="protein sequence ID" value="MBO8432181.1"/>
    <property type="molecule type" value="Genomic_DNA"/>
</dbReference>